<reference evidence="2 3" key="1">
    <citation type="submission" date="2021-12" db="EMBL/GenBank/DDBJ databases">
        <title>Discovery of the Pendulisporaceae a myxobacterial family with distinct sporulation behavior and unique specialized metabolism.</title>
        <authorList>
            <person name="Garcia R."/>
            <person name="Popoff A."/>
            <person name="Bader C.D."/>
            <person name="Loehr J."/>
            <person name="Walesch S."/>
            <person name="Walt C."/>
            <person name="Boldt J."/>
            <person name="Bunk B."/>
            <person name="Haeckl F.J.F.P.J."/>
            <person name="Gunesch A.P."/>
            <person name="Birkelbach J."/>
            <person name="Nuebel U."/>
            <person name="Pietschmann T."/>
            <person name="Bach T."/>
            <person name="Mueller R."/>
        </authorList>
    </citation>
    <scope>NUCLEOTIDE SEQUENCE [LARGE SCALE GENOMIC DNA]</scope>
    <source>
        <strain evidence="2 3">MSr11954</strain>
    </source>
</reference>
<dbReference type="RefSeq" id="WP_394822773.1">
    <property type="nucleotide sequence ID" value="NZ_CP089984.1"/>
</dbReference>
<dbReference type="InterPro" id="IPR005135">
    <property type="entry name" value="Endo/exonuclease/phosphatase"/>
</dbReference>
<sequence>MPLTIATYNVKDLFDAEDDAGAAHLNRKLDVLAGVVRTLNADVLALQEVSSEAVVDQLRQRLPDAGYTARIVGTADARGIACALLARTPVRASNVLTAERLDFPRFHEADPPPFGARIPLRRGIVHVQIDAGALGIVHVLVLHFKSVRPLPFRAANGDVVEPRTSREHAEGELRTLVWRASEALFVRGVVDELFAKYPGEHVIVTGDFNDVPGSTTLRIVSGEGETALESAAAHLSAGERFSVVHRTNRYEIDHMLVSAQLRAKMTQVRFLNENLRDHGLLEEHELPTPDSDHAPLVVRFA</sequence>
<accession>A0ABZ2LU71</accession>
<dbReference type="PANTHER" id="PTHR42834:SF1">
    <property type="entry name" value="ENDONUCLEASE_EXONUCLEASE_PHOSPHATASE FAMILY PROTEIN (AFU_ORTHOLOGUE AFUA_3G09210)"/>
    <property type="match status" value="1"/>
</dbReference>
<dbReference type="InterPro" id="IPR036691">
    <property type="entry name" value="Endo/exonu/phosph_ase_sf"/>
</dbReference>
<dbReference type="GO" id="GO:0004519">
    <property type="term" value="F:endonuclease activity"/>
    <property type="evidence" value="ECO:0007669"/>
    <property type="project" value="UniProtKB-KW"/>
</dbReference>
<keyword evidence="2" id="KW-0255">Endonuclease</keyword>
<proteinExistence type="predicted"/>
<evidence type="ECO:0000313" key="2">
    <source>
        <dbReference type="EMBL" id="WXB13154.1"/>
    </source>
</evidence>
<dbReference type="Pfam" id="PF03372">
    <property type="entry name" value="Exo_endo_phos"/>
    <property type="match status" value="1"/>
</dbReference>
<protein>
    <submittedName>
        <fullName evidence="2">Endonuclease/exonuclease/phosphatase family protein</fullName>
    </submittedName>
</protein>
<gene>
    <name evidence="2" type="ORF">LZC94_35570</name>
</gene>
<dbReference type="Proteomes" id="UP001370348">
    <property type="component" value="Chromosome"/>
</dbReference>
<dbReference type="Gene3D" id="3.60.10.10">
    <property type="entry name" value="Endonuclease/exonuclease/phosphatase"/>
    <property type="match status" value="1"/>
</dbReference>
<keyword evidence="2" id="KW-0378">Hydrolase</keyword>
<feature type="domain" description="Endonuclease/exonuclease/phosphatase" evidence="1">
    <location>
        <begin position="7"/>
        <end position="269"/>
    </location>
</feature>
<evidence type="ECO:0000313" key="3">
    <source>
        <dbReference type="Proteomes" id="UP001370348"/>
    </source>
</evidence>
<dbReference type="SUPFAM" id="SSF56219">
    <property type="entry name" value="DNase I-like"/>
    <property type="match status" value="1"/>
</dbReference>
<keyword evidence="3" id="KW-1185">Reference proteome</keyword>
<keyword evidence="2" id="KW-0540">Nuclease</keyword>
<name>A0ABZ2LU71_9BACT</name>
<dbReference type="PANTHER" id="PTHR42834">
    <property type="entry name" value="ENDONUCLEASE/EXONUCLEASE/PHOSPHATASE FAMILY PROTEIN (AFU_ORTHOLOGUE AFUA_3G09210)"/>
    <property type="match status" value="1"/>
</dbReference>
<dbReference type="EMBL" id="CP089984">
    <property type="protein sequence ID" value="WXB13154.1"/>
    <property type="molecule type" value="Genomic_DNA"/>
</dbReference>
<evidence type="ECO:0000259" key="1">
    <source>
        <dbReference type="Pfam" id="PF03372"/>
    </source>
</evidence>
<organism evidence="2 3">
    <name type="scientific">Pendulispora albinea</name>
    <dbReference type="NCBI Taxonomy" id="2741071"/>
    <lineage>
        <taxon>Bacteria</taxon>
        <taxon>Pseudomonadati</taxon>
        <taxon>Myxococcota</taxon>
        <taxon>Myxococcia</taxon>
        <taxon>Myxococcales</taxon>
        <taxon>Sorangiineae</taxon>
        <taxon>Pendulisporaceae</taxon>
        <taxon>Pendulispora</taxon>
    </lineage>
</organism>